<organism evidence="1 2">
    <name type="scientific">Sporosarcina psychrophila</name>
    <name type="common">Bacillus psychrophilus</name>
    <dbReference type="NCBI Taxonomy" id="1476"/>
    <lineage>
        <taxon>Bacteria</taxon>
        <taxon>Bacillati</taxon>
        <taxon>Bacillota</taxon>
        <taxon>Bacilli</taxon>
        <taxon>Bacillales</taxon>
        <taxon>Caryophanaceae</taxon>
        <taxon>Sporosarcina</taxon>
    </lineage>
</organism>
<name>A0A921KED7_SPOPS</name>
<dbReference type="EMBL" id="DYWT01000245">
    <property type="protein sequence ID" value="HJF33192.1"/>
    <property type="molecule type" value="Genomic_DNA"/>
</dbReference>
<comment type="caution">
    <text evidence="1">The sequence shown here is derived from an EMBL/GenBank/DDBJ whole genome shotgun (WGS) entry which is preliminary data.</text>
</comment>
<evidence type="ECO:0000313" key="1">
    <source>
        <dbReference type="EMBL" id="HJF33192.1"/>
    </source>
</evidence>
<keyword evidence="1" id="KW-0031">Aminopeptidase</keyword>
<proteinExistence type="predicted"/>
<keyword evidence="1" id="KW-0378">Hydrolase</keyword>
<evidence type="ECO:0000313" key="2">
    <source>
        <dbReference type="Proteomes" id="UP000698173"/>
    </source>
</evidence>
<dbReference type="GO" id="GO:0004177">
    <property type="term" value="F:aminopeptidase activity"/>
    <property type="evidence" value="ECO:0007669"/>
    <property type="project" value="UniProtKB-KW"/>
</dbReference>
<reference evidence="1" key="1">
    <citation type="journal article" date="2021" name="PeerJ">
        <title>Extensive microbial diversity within the chicken gut microbiome revealed by metagenomics and culture.</title>
        <authorList>
            <person name="Gilroy R."/>
            <person name="Ravi A."/>
            <person name="Getino M."/>
            <person name="Pursley I."/>
            <person name="Horton D.L."/>
            <person name="Alikhan N.F."/>
            <person name="Baker D."/>
            <person name="Gharbi K."/>
            <person name="Hall N."/>
            <person name="Watson M."/>
            <person name="Adriaenssens E.M."/>
            <person name="Foster-Nyarko E."/>
            <person name="Jarju S."/>
            <person name="Secka A."/>
            <person name="Antonio M."/>
            <person name="Oren A."/>
            <person name="Chaudhuri R.R."/>
            <person name="La Ragione R."/>
            <person name="Hildebrand F."/>
            <person name="Pallen M.J."/>
        </authorList>
    </citation>
    <scope>NUCLEOTIDE SEQUENCE</scope>
    <source>
        <strain evidence="1">CHK171-7178</strain>
    </source>
</reference>
<dbReference type="AlphaFoldDB" id="A0A921KED7"/>
<sequence length="281" mass="32645">MKTIIPDFLALYDSKTKFELHDLETYINRHPEVFDQYFPNHCPKTEERLQAATDTYPGKLNDIRTMSEKLPRIIEEIDGVYTKVFNNDLAINYTILVGTFGSNAFVTREIKGDIYFATEKLSPVTEHLKVIVAHEIGHVTHFSFADRQGMDWKKVDWIHGLTTLYTEGVATYLSRKIVPGLNQSVYFTYDDDGDSWVNCFEGNKREVKQRFLQDVLSGWDTVKEKEWFRLSGGSYFGYNRLGYLLGTKYVEHLVERVGEEEAFTFWNGNDMKADIVAWLKK</sequence>
<accession>A0A921KED7</accession>
<protein>
    <submittedName>
        <fullName evidence="1">Aminopeptidase</fullName>
    </submittedName>
</protein>
<keyword evidence="1" id="KW-0645">Protease</keyword>
<reference evidence="1" key="2">
    <citation type="submission" date="2021-09" db="EMBL/GenBank/DDBJ databases">
        <authorList>
            <person name="Gilroy R."/>
        </authorList>
    </citation>
    <scope>NUCLEOTIDE SEQUENCE</scope>
    <source>
        <strain evidence="1">CHK171-7178</strain>
    </source>
</reference>
<dbReference type="Proteomes" id="UP000698173">
    <property type="component" value="Unassembled WGS sequence"/>
</dbReference>
<gene>
    <name evidence="1" type="ORF">K8V56_15635</name>
</gene>